<dbReference type="PROSITE" id="PS50977">
    <property type="entry name" value="HTH_TETR_2"/>
    <property type="match status" value="1"/>
</dbReference>
<dbReference type="PROSITE" id="PS01081">
    <property type="entry name" value="HTH_TETR_1"/>
    <property type="match status" value="1"/>
</dbReference>
<dbReference type="Proteomes" id="UP000061839">
    <property type="component" value="Chromosome"/>
</dbReference>
<dbReference type="SUPFAM" id="SSF48498">
    <property type="entry name" value="Tetracyclin repressor-like, C-terminal domain"/>
    <property type="match status" value="1"/>
</dbReference>
<dbReference type="GO" id="GO:0003700">
    <property type="term" value="F:DNA-binding transcription factor activity"/>
    <property type="evidence" value="ECO:0007669"/>
    <property type="project" value="TreeGrafter"/>
</dbReference>
<dbReference type="InterPro" id="IPR036271">
    <property type="entry name" value="Tet_transcr_reg_TetR-rel_C_sf"/>
</dbReference>
<name>A0A0D4BWQ0_9MICC</name>
<dbReference type="HOGENOM" id="CLU_069356_22_0_11"/>
<reference evidence="7 8" key="1">
    <citation type="journal article" date="2015" name="Genome Announc.">
        <title>Complete Genome Sequencing of Protease-Producing Novel Arthrobacter sp. Strain IHBB 11108 Using PacBio Single-Molecule Real-Time Sequencing Technology.</title>
        <authorList>
            <person name="Kiran S."/>
            <person name="Swarnkar M.K."/>
            <person name="Pal M."/>
            <person name="Thakur R."/>
            <person name="Tewari R."/>
            <person name="Singh A.K."/>
            <person name="Gulati A."/>
        </authorList>
    </citation>
    <scope>NUCLEOTIDE SEQUENCE [LARGE SCALE GENOMIC DNA]</scope>
    <source>
        <strain evidence="7 8">IHBB 11108</strain>
    </source>
</reference>
<dbReference type="AlphaFoldDB" id="A0A0D4BWQ0"/>
<dbReference type="OrthoDB" id="9179041at2"/>
<evidence type="ECO:0000256" key="5">
    <source>
        <dbReference type="SAM" id="MobiDB-lite"/>
    </source>
</evidence>
<organism evidence="7 8">
    <name type="scientific">Psychromicrobium lacuslunae</name>
    <dbReference type="NCBI Taxonomy" id="1618207"/>
    <lineage>
        <taxon>Bacteria</taxon>
        <taxon>Bacillati</taxon>
        <taxon>Actinomycetota</taxon>
        <taxon>Actinomycetes</taxon>
        <taxon>Micrococcales</taxon>
        <taxon>Micrococcaceae</taxon>
        <taxon>Psychromicrobium</taxon>
    </lineage>
</organism>
<keyword evidence="3" id="KW-0804">Transcription</keyword>
<keyword evidence="1" id="KW-0805">Transcription regulation</keyword>
<feature type="DNA-binding region" description="H-T-H motif" evidence="4">
    <location>
        <begin position="53"/>
        <end position="72"/>
    </location>
</feature>
<dbReference type="InterPro" id="IPR041490">
    <property type="entry name" value="KstR2_TetR_C"/>
</dbReference>
<keyword evidence="8" id="KW-1185">Reference proteome</keyword>
<feature type="region of interest" description="Disordered" evidence="5">
    <location>
        <begin position="1"/>
        <end position="25"/>
    </location>
</feature>
<evidence type="ECO:0000256" key="4">
    <source>
        <dbReference type="PROSITE-ProRule" id="PRU00335"/>
    </source>
</evidence>
<dbReference type="PATRIC" id="fig|1618207.4.peg.281"/>
<dbReference type="RefSeq" id="WP_052663497.1">
    <property type="nucleotide sequence ID" value="NZ_CP011005.1"/>
</dbReference>
<sequence>MSTTEGVHVELVEETAEQEQEPTQRSLAKASRRQALLDAAAELFAQRGFNGVSIEELGAAAGVSGPAVYRHFNGKQAVLAALLLGVSEDLLSGGQAVVDASPDAQQAIRGLIEFQIDFALGNADIIRVQDRDLASMNEDDRHQVRTLQRDYVALWVEVLRLLHPNVEQLELRVQAHAAFGLINSTPHSLRSHSSSGKATPARIARPVLERMALAALLA</sequence>
<dbReference type="PANTHER" id="PTHR30055:SF237">
    <property type="entry name" value="TRANSCRIPTIONAL REPRESSOR MCE3R"/>
    <property type="match status" value="1"/>
</dbReference>
<evidence type="ECO:0000256" key="3">
    <source>
        <dbReference type="ARBA" id="ARBA00023163"/>
    </source>
</evidence>
<dbReference type="STRING" id="1618207.UM93_01370"/>
<dbReference type="Gene3D" id="1.10.357.10">
    <property type="entry name" value="Tetracycline Repressor, domain 2"/>
    <property type="match status" value="1"/>
</dbReference>
<feature type="domain" description="HTH tetR-type" evidence="6">
    <location>
        <begin position="30"/>
        <end position="90"/>
    </location>
</feature>
<dbReference type="KEGG" id="ari:UM93_01370"/>
<dbReference type="Gene3D" id="1.10.10.60">
    <property type="entry name" value="Homeodomain-like"/>
    <property type="match status" value="1"/>
</dbReference>
<evidence type="ECO:0000313" key="7">
    <source>
        <dbReference type="EMBL" id="AJT40526.1"/>
    </source>
</evidence>
<evidence type="ECO:0000313" key="8">
    <source>
        <dbReference type="Proteomes" id="UP000061839"/>
    </source>
</evidence>
<dbReference type="GO" id="GO:0000976">
    <property type="term" value="F:transcription cis-regulatory region binding"/>
    <property type="evidence" value="ECO:0007669"/>
    <property type="project" value="TreeGrafter"/>
</dbReference>
<accession>A0A0D4BWQ0</accession>
<dbReference type="EMBL" id="CP011005">
    <property type="protein sequence ID" value="AJT40526.1"/>
    <property type="molecule type" value="Genomic_DNA"/>
</dbReference>
<dbReference type="PANTHER" id="PTHR30055">
    <property type="entry name" value="HTH-TYPE TRANSCRIPTIONAL REGULATOR RUTR"/>
    <property type="match status" value="1"/>
</dbReference>
<evidence type="ECO:0000259" key="6">
    <source>
        <dbReference type="PROSITE" id="PS50977"/>
    </source>
</evidence>
<dbReference type="Pfam" id="PF00440">
    <property type="entry name" value="TetR_N"/>
    <property type="match status" value="1"/>
</dbReference>
<dbReference type="FunFam" id="1.10.10.60:FF:000141">
    <property type="entry name" value="TetR family transcriptional regulator"/>
    <property type="match status" value="1"/>
</dbReference>
<dbReference type="InterPro" id="IPR001647">
    <property type="entry name" value="HTH_TetR"/>
</dbReference>
<proteinExistence type="predicted"/>
<dbReference type="Pfam" id="PF17932">
    <property type="entry name" value="TetR_C_24"/>
    <property type="match status" value="1"/>
</dbReference>
<protein>
    <submittedName>
        <fullName evidence="7">TetR family transcriptional regulator</fullName>
    </submittedName>
</protein>
<dbReference type="InterPro" id="IPR050109">
    <property type="entry name" value="HTH-type_TetR-like_transc_reg"/>
</dbReference>
<dbReference type="InterPro" id="IPR009057">
    <property type="entry name" value="Homeodomain-like_sf"/>
</dbReference>
<evidence type="ECO:0000256" key="1">
    <source>
        <dbReference type="ARBA" id="ARBA00023015"/>
    </source>
</evidence>
<keyword evidence="2 4" id="KW-0238">DNA-binding</keyword>
<dbReference type="SUPFAM" id="SSF46689">
    <property type="entry name" value="Homeodomain-like"/>
    <property type="match status" value="1"/>
</dbReference>
<gene>
    <name evidence="7" type="ORF">UM93_01370</name>
</gene>
<dbReference type="PRINTS" id="PR00455">
    <property type="entry name" value="HTHTETR"/>
</dbReference>
<dbReference type="InterPro" id="IPR023772">
    <property type="entry name" value="DNA-bd_HTH_TetR-type_CS"/>
</dbReference>
<dbReference type="GO" id="GO:0045892">
    <property type="term" value="P:negative regulation of DNA-templated transcription"/>
    <property type="evidence" value="ECO:0007669"/>
    <property type="project" value="UniProtKB-ARBA"/>
</dbReference>
<evidence type="ECO:0000256" key="2">
    <source>
        <dbReference type="ARBA" id="ARBA00023125"/>
    </source>
</evidence>